<feature type="compositionally biased region" description="Polar residues" evidence="1">
    <location>
        <begin position="33"/>
        <end position="42"/>
    </location>
</feature>
<organism evidence="2 3">
    <name type="scientific">Paraburkholderia terrae</name>
    <dbReference type="NCBI Taxonomy" id="311230"/>
    <lineage>
        <taxon>Bacteria</taxon>
        <taxon>Pseudomonadati</taxon>
        <taxon>Pseudomonadota</taxon>
        <taxon>Betaproteobacteria</taxon>
        <taxon>Burkholderiales</taxon>
        <taxon>Burkholderiaceae</taxon>
        <taxon>Paraburkholderia</taxon>
    </lineage>
</organism>
<accession>A0ABM7TYP0</accession>
<evidence type="ECO:0000256" key="1">
    <source>
        <dbReference type="SAM" id="MobiDB-lite"/>
    </source>
</evidence>
<dbReference type="Proteomes" id="UP001319874">
    <property type="component" value="Chromosome 3"/>
</dbReference>
<feature type="region of interest" description="Disordered" evidence="1">
    <location>
        <begin position="13"/>
        <end position="48"/>
    </location>
</feature>
<sequence length="87" mass="9788">MDVDPVHRSVRGYDLNSRKVINRQPKRAAEPSHATTQSQSGDTGVGDHARWHHFAFGDERLIEIAQQGSAANVYRPGLFIHDDRIEP</sequence>
<keyword evidence="3" id="KW-1185">Reference proteome</keyword>
<proteinExistence type="predicted"/>
<evidence type="ECO:0000313" key="2">
    <source>
        <dbReference type="EMBL" id="BCZ84098.1"/>
    </source>
</evidence>
<dbReference type="EMBL" id="AP024957">
    <property type="protein sequence ID" value="BCZ84098.1"/>
    <property type="molecule type" value="Genomic_DNA"/>
</dbReference>
<evidence type="ECO:0000313" key="3">
    <source>
        <dbReference type="Proteomes" id="UP001319874"/>
    </source>
</evidence>
<protein>
    <submittedName>
        <fullName evidence="2">Uncharacterized protein</fullName>
    </submittedName>
</protein>
<gene>
    <name evidence="2" type="ORF">PTKU64_77730</name>
</gene>
<name>A0ABM7TYP0_9BURK</name>
<reference evidence="2 3" key="1">
    <citation type="journal article" date="2022" name="Front. Microbiol.">
        <title>Identification and characterization of a novel class of self-sufficient cytochrome P450 hydroxylase involved in cyclohexanecarboxylate degradation in Paraburkholderia terrae strain KU-64.</title>
        <authorList>
            <person name="Yamamoto T."/>
            <person name="Hasegawa Y."/>
            <person name="Iwaki H."/>
        </authorList>
    </citation>
    <scope>NUCLEOTIDE SEQUENCE [LARGE SCALE GENOMIC DNA]</scope>
    <source>
        <strain evidence="2 3">KU-64</strain>
    </source>
</reference>